<organism evidence="2 3">
    <name type="scientific">Mycena rosella</name>
    <name type="common">Pink bonnet</name>
    <name type="synonym">Agaricus rosellus</name>
    <dbReference type="NCBI Taxonomy" id="1033263"/>
    <lineage>
        <taxon>Eukaryota</taxon>
        <taxon>Fungi</taxon>
        <taxon>Dikarya</taxon>
        <taxon>Basidiomycota</taxon>
        <taxon>Agaricomycotina</taxon>
        <taxon>Agaricomycetes</taxon>
        <taxon>Agaricomycetidae</taxon>
        <taxon>Agaricales</taxon>
        <taxon>Marasmiineae</taxon>
        <taxon>Mycenaceae</taxon>
        <taxon>Mycena</taxon>
    </lineage>
</organism>
<protein>
    <submittedName>
        <fullName evidence="2">Uncharacterized protein</fullName>
    </submittedName>
</protein>
<gene>
    <name evidence="2" type="ORF">B0H17DRAFT_1145194</name>
</gene>
<evidence type="ECO:0000256" key="1">
    <source>
        <dbReference type="SAM" id="MobiDB-lite"/>
    </source>
</evidence>
<feature type="region of interest" description="Disordered" evidence="1">
    <location>
        <begin position="161"/>
        <end position="252"/>
    </location>
</feature>
<comment type="caution">
    <text evidence="2">The sequence shown here is derived from an EMBL/GenBank/DDBJ whole genome shotgun (WGS) entry which is preliminary data.</text>
</comment>
<feature type="compositionally biased region" description="Basic and acidic residues" evidence="1">
    <location>
        <begin position="231"/>
        <end position="247"/>
    </location>
</feature>
<accession>A0AAD7CRT2</accession>
<feature type="compositionally biased region" description="Low complexity" evidence="1">
    <location>
        <begin position="182"/>
        <end position="194"/>
    </location>
</feature>
<evidence type="ECO:0000313" key="2">
    <source>
        <dbReference type="EMBL" id="KAJ7659892.1"/>
    </source>
</evidence>
<dbReference type="AlphaFoldDB" id="A0AAD7CRT2"/>
<evidence type="ECO:0000313" key="3">
    <source>
        <dbReference type="Proteomes" id="UP001221757"/>
    </source>
</evidence>
<dbReference type="EMBL" id="JARKIE010000266">
    <property type="protein sequence ID" value="KAJ7659892.1"/>
    <property type="molecule type" value="Genomic_DNA"/>
</dbReference>
<sequence>MGDNMFGFNNHQSLVRFNLNQGCHHPRKMLEWLMGCYKNEFPQGAVQGYLQNKLDNPTTDISIREEVLNASLMEYSIAVLQSAGLNDHTRWNMYIARVVQTFRTELTDVKIEVGASLDQEKADKAARDAKIKSSNADVQMADATDTIRDAIKAEELRAARTGEGLQVRTGPAKRQKQSNATASSSKPNAGASSSKSKEKRPQPAKKQPKKDRAPKHGKDKHGGGKGKGRGKGKDKAKAPEPDTDSTRCPRYRLPPIEPRLPVSDWHLFMFSHMTCLFFDTRILNRAVHNLSSVTLTFEQMSLLALNAKFAPKPVRTSMLKRRDFLDTLSVPLNELNKCWVT</sequence>
<proteinExistence type="predicted"/>
<name>A0AAD7CRT2_MYCRO</name>
<feature type="compositionally biased region" description="Basic and acidic residues" evidence="1">
    <location>
        <begin position="210"/>
        <end position="222"/>
    </location>
</feature>
<reference evidence="2" key="1">
    <citation type="submission" date="2023-03" db="EMBL/GenBank/DDBJ databases">
        <title>Massive genome expansion in bonnet fungi (Mycena s.s.) driven by repeated elements and novel gene families across ecological guilds.</title>
        <authorList>
            <consortium name="Lawrence Berkeley National Laboratory"/>
            <person name="Harder C.B."/>
            <person name="Miyauchi S."/>
            <person name="Viragh M."/>
            <person name="Kuo A."/>
            <person name="Thoen E."/>
            <person name="Andreopoulos B."/>
            <person name="Lu D."/>
            <person name="Skrede I."/>
            <person name="Drula E."/>
            <person name="Henrissat B."/>
            <person name="Morin E."/>
            <person name="Kohler A."/>
            <person name="Barry K."/>
            <person name="LaButti K."/>
            <person name="Morin E."/>
            <person name="Salamov A."/>
            <person name="Lipzen A."/>
            <person name="Mereny Z."/>
            <person name="Hegedus B."/>
            <person name="Baldrian P."/>
            <person name="Stursova M."/>
            <person name="Weitz H."/>
            <person name="Taylor A."/>
            <person name="Grigoriev I.V."/>
            <person name="Nagy L.G."/>
            <person name="Martin F."/>
            <person name="Kauserud H."/>
        </authorList>
    </citation>
    <scope>NUCLEOTIDE SEQUENCE</scope>
    <source>
        <strain evidence="2">CBHHK067</strain>
    </source>
</reference>
<keyword evidence="3" id="KW-1185">Reference proteome</keyword>
<dbReference type="Proteomes" id="UP001221757">
    <property type="component" value="Unassembled WGS sequence"/>
</dbReference>